<evidence type="ECO:0000313" key="3">
    <source>
        <dbReference type="EMBL" id="MCB5363041.1"/>
    </source>
</evidence>
<dbReference type="PANTHER" id="PTHR43833">
    <property type="entry name" value="POTASSIUM CHANNEL PROTEIN 2-RELATED-RELATED"/>
    <property type="match status" value="1"/>
</dbReference>
<dbReference type="RefSeq" id="WP_226953284.1">
    <property type="nucleotide sequence ID" value="NZ_JACDXW010000002.1"/>
</dbReference>
<organism evidence="3 4">
    <name type="scientific">Mesopusillimonas faecipullorum</name>
    <dbReference type="NCBI Taxonomy" id="2755040"/>
    <lineage>
        <taxon>Bacteria</taxon>
        <taxon>Pseudomonadati</taxon>
        <taxon>Pseudomonadota</taxon>
        <taxon>Betaproteobacteria</taxon>
        <taxon>Burkholderiales</taxon>
        <taxon>Alcaligenaceae</taxon>
        <taxon>Mesopusillimonas</taxon>
    </lineage>
</organism>
<dbReference type="InterPro" id="IPR050721">
    <property type="entry name" value="Trk_Ktr_HKT_K-transport"/>
</dbReference>
<evidence type="ECO:0000313" key="4">
    <source>
        <dbReference type="Proteomes" id="UP000776983"/>
    </source>
</evidence>
<evidence type="ECO:0000259" key="1">
    <source>
        <dbReference type="PROSITE" id="PS51201"/>
    </source>
</evidence>
<feature type="domain" description="RCK C-terminal" evidence="2">
    <location>
        <begin position="134"/>
        <end position="217"/>
    </location>
</feature>
<dbReference type="SUPFAM" id="SSF51735">
    <property type="entry name" value="NAD(P)-binding Rossmann-fold domains"/>
    <property type="match status" value="1"/>
</dbReference>
<dbReference type="InterPro" id="IPR036721">
    <property type="entry name" value="RCK_C_sf"/>
</dbReference>
<dbReference type="PROSITE" id="PS51202">
    <property type="entry name" value="RCK_C"/>
    <property type="match status" value="1"/>
</dbReference>
<dbReference type="Proteomes" id="UP000776983">
    <property type="component" value="Unassembled WGS sequence"/>
</dbReference>
<protein>
    <submittedName>
        <fullName evidence="3">TrkA family potassium uptake protein</fullName>
    </submittedName>
</protein>
<dbReference type="Pfam" id="PF02254">
    <property type="entry name" value="TrkA_N"/>
    <property type="match status" value="1"/>
</dbReference>
<dbReference type="PANTHER" id="PTHR43833:SF7">
    <property type="entry name" value="KTR SYSTEM POTASSIUM UPTAKE PROTEIN C"/>
    <property type="match status" value="1"/>
</dbReference>
<dbReference type="EMBL" id="JACDXW010000002">
    <property type="protein sequence ID" value="MCB5363041.1"/>
    <property type="molecule type" value="Genomic_DNA"/>
</dbReference>
<comment type="caution">
    <text evidence="3">The sequence shown here is derived from an EMBL/GenBank/DDBJ whole genome shotgun (WGS) entry which is preliminary data.</text>
</comment>
<dbReference type="InterPro" id="IPR003148">
    <property type="entry name" value="RCK_N"/>
</dbReference>
<reference evidence="3 4" key="1">
    <citation type="submission" date="2020-07" db="EMBL/GenBank/DDBJ databases">
        <title>Pusillimonas sp. nov., isolated from poultry manure in Taiwan.</title>
        <authorList>
            <person name="Lin S.-Y."/>
            <person name="Tang Y.-S."/>
            <person name="Young C.-C."/>
        </authorList>
    </citation>
    <scope>NUCLEOTIDE SEQUENCE [LARGE SCALE GENOMIC DNA]</scope>
    <source>
        <strain evidence="3 4">CC-YST705</strain>
    </source>
</reference>
<dbReference type="InterPro" id="IPR006037">
    <property type="entry name" value="RCK_C"/>
</dbReference>
<dbReference type="SUPFAM" id="SSF116726">
    <property type="entry name" value="TrkA C-terminal domain-like"/>
    <property type="match status" value="1"/>
</dbReference>
<gene>
    <name evidence="3" type="ORF">H0484_04640</name>
</gene>
<proteinExistence type="predicted"/>
<dbReference type="Gene3D" id="3.40.50.720">
    <property type="entry name" value="NAD(P)-binding Rossmann-like Domain"/>
    <property type="match status" value="1"/>
</dbReference>
<sequence>MGQFAVLGLGRFGAAAAHELIRLGHSVLGVDSDSKLVNHYADDLTRAVIADATDKQALEELGLQNMDAVLVAMGSDLQANLLSVVHLKSLGIAPLWVKASSHAHHLILHKLGVERIIHPEEEMGLRVAQALSYPMVEDYISLGNGDFIVEVHVAERLEGESLEKLLQSSPTPVHVVALKRRAELMVAPSPDLALQKKDVLVLLSQLSTLKAIAPKLV</sequence>
<evidence type="ECO:0000259" key="2">
    <source>
        <dbReference type="PROSITE" id="PS51202"/>
    </source>
</evidence>
<dbReference type="PROSITE" id="PS51201">
    <property type="entry name" value="RCK_N"/>
    <property type="match status" value="1"/>
</dbReference>
<feature type="domain" description="RCK N-terminal" evidence="1">
    <location>
        <begin position="1"/>
        <end position="117"/>
    </location>
</feature>
<dbReference type="Gene3D" id="3.30.70.1450">
    <property type="entry name" value="Regulator of K+ conductance, C-terminal domain"/>
    <property type="match status" value="1"/>
</dbReference>
<name>A0ABS8CAI5_9BURK</name>
<dbReference type="InterPro" id="IPR036291">
    <property type="entry name" value="NAD(P)-bd_dom_sf"/>
</dbReference>
<keyword evidence="4" id="KW-1185">Reference proteome</keyword>
<accession>A0ABS8CAI5</accession>